<keyword evidence="2 5" id="KW-0812">Transmembrane</keyword>
<organism evidence="7 8">
    <name type="scientific">Perkinsus chesapeaki</name>
    <name type="common">Clam parasite</name>
    <name type="synonym">Perkinsus andrewsi</name>
    <dbReference type="NCBI Taxonomy" id="330153"/>
    <lineage>
        <taxon>Eukaryota</taxon>
        <taxon>Sar</taxon>
        <taxon>Alveolata</taxon>
        <taxon>Perkinsozoa</taxon>
        <taxon>Perkinsea</taxon>
        <taxon>Perkinsida</taxon>
        <taxon>Perkinsidae</taxon>
        <taxon>Perkinsus</taxon>
    </lineage>
</organism>
<proteinExistence type="predicted"/>
<dbReference type="InterPro" id="IPR057626">
    <property type="entry name" value="S-S_Temptin"/>
</dbReference>
<protein>
    <submittedName>
        <fullName evidence="7">Polycystic kidney and hepatic disease 1</fullName>
    </submittedName>
</protein>
<feature type="transmembrane region" description="Helical" evidence="5">
    <location>
        <begin position="170"/>
        <end position="190"/>
    </location>
</feature>
<evidence type="ECO:0000256" key="1">
    <source>
        <dbReference type="ARBA" id="ARBA00004141"/>
    </source>
</evidence>
<dbReference type="PANTHER" id="PTHR34737:SF2">
    <property type="entry name" value="EF-HAND DOMAIN-CONTAINING PROTEIN"/>
    <property type="match status" value="1"/>
</dbReference>
<dbReference type="SUPFAM" id="SSF63380">
    <property type="entry name" value="Riboflavin synthase domain-like"/>
    <property type="match status" value="1"/>
</dbReference>
<dbReference type="Pfam" id="PF24784">
    <property type="entry name" value="Temptin_C"/>
    <property type="match status" value="1"/>
</dbReference>
<dbReference type="InterPro" id="IPR013130">
    <property type="entry name" value="Fe3_Rdtase_TM_dom"/>
</dbReference>
<feature type="transmembrane region" description="Helical" evidence="5">
    <location>
        <begin position="335"/>
        <end position="354"/>
    </location>
</feature>
<gene>
    <name evidence="7" type="primary">PKHD1L1</name>
    <name evidence="7" type="ORF">FOL47_006455</name>
</gene>
<dbReference type="Pfam" id="PF01794">
    <property type="entry name" value="Ferric_reduct"/>
    <property type="match status" value="1"/>
</dbReference>
<dbReference type="AlphaFoldDB" id="A0A7J6MXE4"/>
<keyword evidence="3 5" id="KW-1133">Transmembrane helix</keyword>
<dbReference type="Gene3D" id="2.40.30.10">
    <property type="entry name" value="Translation factors"/>
    <property type="match status" value="1"/>
</dbReference>
<dbReference type="PANTHER" id="PTHR34737">
    <property type="entry name" value="EF-HAND DOMAIN-CONTAINING PROTEIN"/>
    <property type="match status" value="1"/>
</dbReference>
<evidence type="ECO:0000313" key="7">
    <source>
        <dbReference type="EMBL" id="KAF4676299.1"/>
    </source>
</evidence>
<feature type="transmembrane region" description="Helical" evidence="5">
    <location>
        <begin position="360"/>
        <end position="378"/>
    </location>
</feature>
<evidence type="ECO:0000259" key="6">
    <source>
        <dbReference type="PROSITE" id="PS51384"/>
    </source>
</evidence>
<name>A0A7J6MXE4_PERCH</name>
<evidence type="ECO:0000256" key="4">
    <source>
        <dbReference type="ARBA" id="ARBA00023136"/>
    </source>
</evidence>
<feature type="transmembrane region" description="Helical" evidence="5">
    <location>
        <begin position="210"/>
        <end position="229"/>
    </location>
</feature>
<dbReference type="InterPro" id="IPR017927">
    <property type="entry name" value="FAD-bd_FR_type"/>
</dbReference>
<evidence type="ECO:0000256" key="5">
    <source>
        <dbReference type="SAM" id="Phobius"/>
    </source>
</evidence>
<dbReference type="GO" id="GO:0016491">
    <property type="term" value="F:oxidoreductase activity"/>
    <property type="evidence" value="ECO:0007669"/>
    <property type="project" value="InterPro"/>
</dbReference>
<feature type="transmembrane region" description="Helical" evidence="5">
    <location>
        <begin position="305"/>
        <end position="328"/>
    </location>
</feature>
<dbReference type="InterPro" id="IPR055313">
    <property type="entry name" value="Temptin-like"/>
</dbReference>
<keyword evidence="4 5" id="KW-0472">Membrane</keyword>
<evidence type="ECO:0000313" key="8">
    <source>
        <dbReference type="Proteomes" id="UP000591131"/>
    </source>
</evidence>
<dbReference type="InterPro" id="IPR017938">
    <property type="entry name" value="Riboflavin_synthase-like_b-brl"/>
</dbReference>
<feature type="transmembrane region" description="Helical" evidence="5">
    <location>
        <begin position="273"/>
        <end position="293"/>
    </location>
</feature>
<accession>A0A7J6MXE4</accession>
<evidence type="ECO:0000256" key="2">
    <source>
        <dbReference type="ARBA" id="ARBA00022692"/>
    </source>
</evidence>
<evidence type="ECO:0000256" key="3">
    <source>
        <dbReference type="ARBA" id="ARBA00022989"/>
    </source>
</evidence>
<feature type="transmembrane region" description="Helical" evidence="5">
    <location>
        <begin position="241"/>
        <end position="261"/>
    </location>
</feature>
<dbReference type="Proteomes" id="UP000591131">
    <property type="component" value="Unassembled WGS sequence"/>
</dbReference>
<keyword evidence="8" id="KW-1185">Reference proteome</keyword>
<feature type="domain" description="FAD-binding FR-type" evidence="6">
    <location>
        <begin position="379"/>
        <end position="492"/>
    </location>
</feature>
<comment type="caution">
    <text evidence="7">The sequence shown here is derived from an EMBL/GenBank/DDBJ whole genome shotgun (WGS) entry which is preliminary data.</text>
</comment>
<dbReference type="GO" id="GO:0016020">
    <property type="term" value="C:membrane"/>
    <property type="evidence" value="ECO:0007669"/>
    <property type="project" value="UniProtKB-SubCell"/>
</dbReference>
<sequence>MRAVILPVIYFYCDCLPIYNEVLPFRGPSIAGYRRFGHSQTGGLSPFGIDFAKGQHVWSDTLCAIDSDGDGYSNGDELGDPCCLYNYWIHSGQRENIMSTLHEDRRSLPGDPSSRIVGHKSCTASDIEPLNASNIGVYTGRNGAIIDWADALGRSQECVCHVVDESPTVIASPIVAFFLTGLILLIGRIVLRRYLNSPLGLPPVPSKKGLLGLAAILVIGIALLFAVKAEGGNKIDYSASLGQVAVYFLSIAVVAASKNVVQPLLDEGFERVIRYHGVITLFAMAFVIAHAIAECVYSGYNFWNIRLGISSLAFLVATTMSAALPIFVKLPYDLFLANHIIFWIVTVSLIFAHLGYNGRSWISAAIILALAVLSHIPGKMAFFARLVKPNYIISRCTPLGNSAVCLEFKASSKAFRYRKFLPGRWVGIQLQGPPLLTYHPFTVIPTCDKTAEFRLVIGRSPGPFCTYLWNNMEALEGRPVRVSGPHGAGNLPAVLSKSQCLLGLCPLRVALKMAVLFC</sequence>
<dbReference type="EMBL" id="JAAPAO010000036">
    <property type="protein sequence ID" value="KAF4676299.1"/>
    <property type="molecule type" value="Genomic_DNA"/>
</dbReference>
<comment type="subcellular location">
    <subcellularLocation>
        <location evidence="1">Membrane</location>
        <topology evidence="1">Multi-pass membrane protein</topology>
    </subcellularLocation>
</comment>
<reference evidence="7 8" key="1">
    <citation type="submission" date="2020-04" db="EMBL/GenBank/DDBJ databases">
        <title>Perkinsus chesapeaki whole genome sequence.</title>
        <authorList>
            <person name="Bogema D.R."/>
        </authorList>
    </citation>
    <scope>NUCLEOTIDE SEQUENCE [LARGE SCALE GENOMIC DNA]</scope>
    <source>
        <strain evidence="7">ATCC PRA-425</strain>
    </source>
</reference>
<dbReference type="PROSITE" id="PS51384">
    <property type="entry name" value="FAD_FR"/>
    <property type="match status" value="1"/>
</dbReference>
<dbReference type="OrthoDB" id="129121at2759"/>